<dbReference type="GO" id="GO:0000721">
    <property type="term" value="F:(R,R)-butanediol dehydrogenase activity"/>
    <property type="evidence" value="ECO:0007669"/>
    <property type="project" value="TreeGrafter"/>
</dbReference>
<evidence type="ECO:0000313" key="9">
    <source>
        <dbReference type="Proteomes" id="UP000567067"/>
    </source>
</evidence>
<dbReference type="InterPro" id="IPR011032">
    <property type="entry name" value="GroES-like_sf"/>
</dbReference>
<comment type="caution">
    <text evidence="8">The sequence shown here is derived from an EMBL/GenBank/DDBJ whole genome shotgun (WGS) entry which is preliminary data.</text>
</comment>
<evidence type="ECO:0000256" key="5">
    <source>
        <dbReference type="ARBA" id="ARBA00023002"/>
    </source>
</evidence>
<dbReference type="Proteomes" id="UP000567067">
    <property type="component" value="Unassembled WGS sequence"/>
</dbReference>
<evidence type="ECO:0000256" key="3">
    <source>
        <dbReference type="ARBA" id="ARBA00022723"/>
    </source>
</evidence>
<dbReference type="GO" id="GO:0034079">
    <property type="term" value="P:butanediol biosynthetic process"/>
    <property type="evidence" value="ECO:0007669"/>
    <property type="project" value="TreeGrafter"/>
</dbReference>
<comment type="cofactor">
    <cofactor evidence="1">
        <name>Zn(2+)</name>
        <dbReference type="ChEBI" id="CHEBI:29105"/>
    </cofactor>
</comment>
<keyword evidence="9" id="KW-1185">Reference proteome</keyword>
<evidence type="ECO:0000313" key="8">
    <source>
        <dbReference type="EMBL" id="MBA9083650.1"/>
    </source>
</evidence>
<dbReference type="SUPFAM" id="SSF51735">
    <property type="entry name" value="NAD(P)-binding Rossmann-fold domains"/>
    <property type="match status" value="1"/>
</dbReference>
<name>A0A7W3SP54_9BACL</name>
<feature type="domain" description="Alcohol dehydrogenase-like N-terminal" evidence="7">
    <location>
        <begin position="25"/>
        <end position="138"/>
    </location>
</feature>
<accession>A0A7W3SP54</accession>
<evidence type="ECO:0000259" key="6">
    <source>
        <dbReference type="Pfam" id="PF00107"/>
    </source>
</evidence>
<dbReference type="GO" id="GO:0046872">
    <property type="term" value="F:metal ion binding"/>
    <property type="evidence" value="ECO:0007669"/>
    <property type="project" value="UniProtKB-KW"/>
</dbReference>
<evidence type="ECO:0000259" key="7">
    <source>
        <dbReference type="Pfam" id="PF08240"/>
    </source>
</evidence>
<dbReference type="PANTHER" id="PTHR43161">
    <property type="entry name" value="SORBITOL DEHYDROGENASE"/>
    <property type="match status" value="1"/>
</dbReference>
<dbReference type="Gene3D" id="3.40.50.720">
    <property type="entry name" value="NAD(P)-binding Rossmann-like Domain"/>
    <property type="match status" value="1"/>
</dbReference>
<dbReference type="InterPro" id="IPR013149">
    <property type="entry name" value="ADH-like_C"/>
</dbReference>
<organism evidence="8 9">
    <name type="scientific">Fontibacillus solani</name>
    <dbReference type="NCBI Taxonomy" id="1572857"/>
    <lineage>
        <taxon>Bacteria</taxon>
        <taxon>Bacillati</taxon>
        <taxon>Bacillota</taxon>
        <taxon>Bacilli</taxon>
        <taxon>Bacillales</taxon>
        <taxon>Paenibacillaceae</taxon>
        <taxon>Fontibacillus</taxon>
    </lineage>
</organism>
<dbReference type="Pfam" id="PF00107">
    <property type="entry name" value="ADH_zinc_N"/>
    <property type="match status" value="1"/>
</dbReference>
<sequence>MKALEWSEKNRLELCDRLEPQCIQEDDVKVRVELSGICGTDLAVITGKEPGISGVIRGHEAVGTVIQVSSKVTRFKAGDRVVIDPNQSCGKCRFCQKGQLHLCIGADGQGMRIAGLNTQGMFAPYVVSKEQFVHKLPDSISWEAAVLIEPLACVLHNFNEAEVTAIDRVLILGSGPMGLLCQIVSKHLGCVTMATECNPYRLSLARQFSDVAVLPDELDDTRVNQLLGVGKFDVVIDTVGNQMAVAEQWVERGGRIIPFGINGKYEYTIHPTHYTQNAVKLIGAGEYLGTFEESLQFAANHPELSALVTRKLDLEDYETAIHELLGYNLETGASLVSQSLKTVFVF</sequence>
<dbReference type="EMBL" id="JACJIP010000001">
    <property type="protein sequence ID" value="MBA9083650.1"/>
    <property type="molecule type" value="Genomic_DNA"/>
</dbReference>
<feature type="domain" description="Alcohol dehydrogenase-like C-terminal" evidence="6">
    <location>
        <begin position="176"/>
        <end position="299"/>
    </location>
</feature>
<dbReference type="Gene3D" id="3.90.180.10">
    <property type="entry name" value="Medium-chain alcohol dehydrogenases, catalytic domain"/>
    <property type="match status" value="1"/>
</dbReference>
<evidence type="ECO:0000256" key="1">
    <source>
        <dbReference type="ARBA" id="ARBA00001947"/>
    </source>
</evidence>
<dbReference type="AlphaFoldDB" id="A0A7W3SP54"/>
<proteinExistence type="inferred from homology"/>
<keyword evidence="3" id="KW-0479">Metal-binding</keyword>
<dbReference type="InterPro" id="IPR013154">
    <property type="entry name" value="ADH-like_N"/>
</dbReference>
<evidence type="ECO:0000256" key="4">
    <source>
        <dbReference type="ARBA" id="ARBA00022833"/>
    </source>
</evidence>
<evidence type="ECO:0000256" key="2">
    <source>
        <dbReference type="ARBA" id="ARBA00008072"/>
    </source>
</evidence>
<protein>
    <submittedName>
        <fullName evidence="8">Threonine dehydrogenase-like Zn-dependent dehydrogenase</fullName>
    </submittedName>
</protein>
<dbReference type="RefSeq" id="WP_182533824.1">
    <property type="nucleotide sequence ID" value="NZ_JACJIP010000001.1"/>
</dbReference>
<dbReference type="PANTHER" id="PTHR43161:SF23">
    <property type="entry name" value="(R,R)-BUTANEDIOL DEHYDROGENASE-RELATED"/>
    <property type="match status" value="1"/>
</dbReference>
<comment type="similarity">
    <text evidence="2">Belongs to the zinc-containing alcohol dehydrogenase family.</text>
</comment>
<dbReference type="SUPFAM" id="SSF50129">
    <property type="entry name" value="GroES-like"/>
    <property type="match status" value="1"/>
</dbReference>
<reference evidence="8 9" key="1">
    <citation type="submission" date="2020-08" db="EMBL/GenBank/DDBJ databases">
        <title>Genomic Encyclopedia of Type Strains, Phase III (KMG-III): the genomes of soil and plant-associated and newly described type strains.</title>
        <authorList>
            <person name="Whitman W."/>
        </authorList>
    </citation>
    <scope>NUCLEOTIDE SEQUENCE [LARGE SCALE GENOMIC DNA]</scope>
    <source>
        <strain evidence="8 9">CECT 8693</strain>
    </source>
</reference>
<keyword evidence="4" id="KW-0862">Zinc</keyword>
<keyword evidence="5" id="KW-0560">Oxidoreductase</keyword>
<dbReference type="GO" id="GO:0005737">
    <property type="term" value="C:cytoplasm"/>
    <property type="evidence" value="ECO:0007669"/>
    <property type="project" value="TreeGrafter"/>
</dbReference>
<dbReference type="InterPro" id="IPR036291">
    <property type="entry name" value="NAD(P)-bd_dom_sf"/>
</dbReference>
<dbReference type="Pfam" id="PF08240">
    <property type="entry name" value="ADH_N"/>
    <property type="match status" value="1"/>
</dbReference>
<gene>
    <name evidence="8" type="ORF">FHR92_000093</name>
</gene>